<evidence type="ECO:0000313" key="3">
    <source>
        <dbReference type="Proteomes" id="UP000585474"/>
    </source>
</evidence>
<evidence type="ECO:0000313" key="2">
    <source>
        <dbReference type="EMBL" id="GFS35500.1"/>
    </source>
</evidence>
<dbReference type="InterPro" id="IPR038928">
    <property type="entry name" value="LAZY1"/>
</dbReference>
<dbReference type="Proteomes" id="UP000585474">
    <property type="component" value="Unassembled WGS sequence"/>
</dbReference>
<dbReference type="EMBL" id="BJWL01000231">
    <property type="protein sequence ID" value="GFS35500.1"/>
    <property type="molecule type" value="Genomic_DNA"/>
</dbReference>
<comment type="caution">
    <text evidence="2">The sequence shown here is derived from an EMBL/GenBank/DDBJ whole genome shotgun (WGS) entry which is preliminary data.</text>
</comment>
<evidence type="ECO:0000256" key="1">
    <source>
        <dbReference type="SAM" id="MobiDB-lite"/>
    </source>
</evidence>
<dbReference type="AlphaFoldDB" id="A0A7J0DHM8"/>
<feature type="compositionally biased region" description="Polar residues" evidence="1">
    <location>
        <begin position="53"/>
        <end position="64"/>
    </location>
</feature>
<feature type="region of interest" description="Disordered" evidence="1">
    <location>
        <begin position="251"/>
        <end position="273"/>
    </location>
</feature>
<proteinExistence type="predicted"/>
<protein>
    <recommendedName>
        <fullName evidence="4">Protein LAZY 1-like</fullName>
    </recommendedName>
</protein>
<dbReference type="GO" id="GO:2000012">
    <property type="term" value="P:regulation of auxin polar transport"/>
    <property type="evidence" value="ECO:0007669"/>
    <property type="project" value="InterPro"/>
</dbReference>
<dbReference type="PANTHER" id="PTHR34959:SF4">
    <property type="entry name" value="PROTEIN LAZY 1"/>
    <property type="match status" value="1"/>
</dbReference>
<accession>A0A7J0DHM8</accession>
<name>A0A7J0DHM8_9ERIC</name>
<reference evidence="3" key="1">
    <citation type="submission" date="2019-07" db="EMBL/GenBank/DDBJ databases">
        <title>De Novo Assembly of kiwifruit Actinidia rufa.</title>
        <authorList>
            <person name="Sugita-Konishi S."/>
            <person name="Sato K."/>
            <person name="Mori E."/>
            <person name="Abe Y."/>
            <person name="Kisaki G."/>
            <person name="Hamano K."/>
            <person name="Suezawa K."/>
            <person name="Otani M."/>
            <person name="Fukuda T."/>
            <person name="Manabe T."/>
            <person name="Gomi K."/>
            <person name="Tabuchi M."/>
            <person name="Akimitsu K."/>
            <person name="Kataoka I."/>
        </authorList>
    </citation>
    <scope>NUCLEOTIDE SEQUENCE [LARGE SCALE GENOMIC DNA]</scope>
    <source>
        <strain evidence="3">cv. Fuchu</strain>
    </source>
</reference>
<evidence type="ECO:0008006" key="4">
    <source>
        <dbReference type="Google" id="ProtNLM"/>
    </source>
</evidence>
<feature type="region of interest" description="Disordered" evidence="1">
    <location>
        <begin position="373"/>
        <end position="416"/>
    </location>
</feature>
<keyword evidence="3" id="KW-1185">Reference proteome</keyword>
<dbReference type="GO" id="GO:0009630">
    <property type="term" value="P:gravitropism"/>
    <property type="evidence" value="ECO:0007669"/>
    <property type="project" value="InterPro"/>
</dbReference>
<organism evidence="2 3">
    <name type="scientific">Actinidia rufa</name>
    <dbReference type="NCBI Taxonomy" id="165716"/>
    <lineage>
        <taxon>Eukaryota</taxon>
        <taxon>Viridiplantae</taxon>
        <taxon>Streptophyta</taxon>
        <taxon>Embryophyta</taxon>
        <taxon>Tracheophyta</taxon>
        <taxon>Spermatophyta</taxon>
        <taxon>Magnoliopsida</taxon>
        <taxon>eudicotyledons</taxon>
        <taxon>Gunneridae</taxon>
        <taxon>Pentapetalae</taxon>
        <taxon>asterids</taxon>
        <taxon>Ericales</taxon>
        <taxon>Actinidiaceae</taxon>
        <taxon>Actinidia</taxon>
    </lineage>
</organism>
<dbReference type="OrthoDB" id="780166at2759"/>
<dbReference type="PANTHER" id="PTHR34959">
    <property type="entry name" value="PROTEIN LAZY 1"/>
    <property type="match status" value="1"/>
</dbReference>
<gene>
    <name evidence="2" type="ORF">Acr_00g0040190</name>
</gene>
<feature type="region of interest" description="Disordered" evidence="1">
    <location>
        <begin position="53"/>
        <end position="74"/>
    </location>
</feature>
<sequence length="492" mass="54566">MKLLCWMHRKLRQNSVEPFKESTIGNSYACLSTQPSLYEQEYCPEPTFSWATPKQPQGGCQKSPSELKSKNAEEVSEEESSIMITAPFDGFLMIGTFGSESSDAIITEPSTPTFHMPFEKITEKETEVMENELKFINDELEKFLEAEAKEVGDESSESSSHVSIITICGKQIEGVDTEDYGDNGICPLQGYLFGSSIELPETNIQVKKDRTSLGQLFKMNKKAKCEELKNNTKRKYATHFIRNMLTKFHSSPTPKSFAGSAAESATTDPASTKRKLPKVLRMFHKKVHPERSNAEVQFNKSHKCQNKKNSIDGGYNTGALAFQDKYNRSPLRSILKKEITNLNKTQDMLNSSGLNKKREHWIRTDADSILERVSFSKESSDPLQGAKRSPLSDRLQGAPLPTGSPSKEIPGPPSEHATSVLHCPIGKTWGSANLALSKLSPLGGNTSRHSLRPLPSSSLSRIASTIERHPQCSQPFGQTPRRGTLYGALASN</sequence>